<dbReference type="GO" id="GO:0001517">
    <property type="term" value="F:N-acetylglucosamine 6-O-sulfotransferase activity"/>
    <property type="evidence" value="ECO:0007669"/>
    <property type="project" value="TreeGrafter"/>
</dbReference>
<dbReference type="EMBL" id="PEZY01000004">
    <property type="protein sequence ID" value="PIS06435.1"/>
    <property type="molecule type" value="Genomic_DNA"/>
</dbReference>
<evidence type="ECO:0008006" key="3">
    <source>
        <dbReference type="Google" id="ProtNLM"/>
    </source>
</evidence>
<dbReference type="PANTHER" id="PTHR10704:SF44">
    <property type="entry name" value="LD35051P-RELATED"/>
    <property type="match status" value="1"/>
</dbReference>
<organism evidence="1 2">
    <name type="scientific">Candidatus Buchananbacteria bacterium CG10_big_fil_rev_8_21_14_0_10_33_19</name>
    <dbReference type="NCBI Taxonomy" id="1974525"/>
    <lineage>
        <taxon>Bacteria</taxon>
        <taxon>Candidatus Buchananiibacteriota</taxon>
    </lineage>
</organism>
<name>A0A2H0W507_9BACT</name>
<proteinExistence type="predicted"/>
<dbReference type="InterPro" id="IPR051135">
    <property type="entry name" value="Gal/GlcNAc/GalNAc_ST"/>
</dbReference>
<dbReference type="GO" id="GO:0006044">
    <property type="term" value="P:N-acetylglucosamine metabolic process"/>
    <property type="evidence" value="ECO:0007669"/>
    <property type="project" value="TreeGrafter"/>
</dbReference>
<dbReference type="Pfam" id="PF13469">
    <property type="entry name" value="Sulfotransfer_3"/>
    <property type="match status" value="1"/>
</dbReference>
<dbReference type="Gene3D" id="3.40.50.300">
    <property type="entry name" value="P-loop containing nucleotide triphosphate hydrolases"/>
    <property type="match status" value="1"/>
</dbReference>
<evidence type="ECO:0000313" key="2">
    <source>
        <dbReference type="Proteomes" id="UP000229056"/>
    </source>
</evidence>
<accession>A0A2H0W507</accession>
<gene>
    <name evidence="1" type="ORF">COT80_00640</name>
</gene>
<comment type="caution">
    <text evidence="1">The sequence shown here is derived from an EMBL/GenBank/DDBJ whole genome shotgun (WGS) entry which is preliminary data.</text>
</comment>
<dbReference type="SUPFAM" id="SSF52540">
    <property type="entry name" value="P-loop containing nucleoside triphosphate hydrolases"/>
    <property type="match status" value="1"/>
</dbReference>
<reference evidence="2" key="1">
    <citation type="submission" date="2017-09" db="EMBL/GenBank/DDBJ databases">
        <title>Depth-based differentiation of microbial function through sediment-hosted aquifers and enrichment of novel symbionts in the deep terrestrial subsurface.</title>
        <authorList>
            <person name="Probst A.J."/>
            <person name="Ladd B."/>
            <person name="Jarett J.K."/>
            <person name="Geller-Mcgrath D.E."/>
            <person name="Sieber C.M.K."/>
            <person name="Emerson J.B."/>
            <person name="Anantharaman K."/>
            <person name="Thomas B.C."/>
            <person name="Malmstrom R."/>
            <person name="Stieglmeier M."/>
            <person name="Klingl A."/>
            <person name="Woyke T."/>
            <person name="Ryan C.M."/>
            <person name="Banfield J.F."/>
        </authorList>
    </citation>
    <scope>NUCLEOTIDE SEQUENCE [LARGE SCALE GENOMIC DNA]</scope>
</reference>
<evidence type="ECO:0000313" key="1">
    <source>
        <dbReference type="EMBL" id="PIS06435.1"/>
    </source>
</evidence>
<dbReference type="InterPro" id="IPR027417">
    <property type="entry name" value="P-loop_NTPase"/>
</dbReference>
<dbReference type="AlphaFoldDB" id="A0A2H0W507"/>
<dbReference type="Proteomes" id="UP000229056">
    <property type="component" value="Unassembled WGS sequence"/>
</dbReference>
<dbReference type="GO" id="GO:0006790">
    <property type="term" value="P:sulfur compound metabolic process"/>
    <property type="evidence" value="ECO:0007669"/>
    <property type="project" value="TreeGrafter"/>
</dbReference>
<sequence>MNNVYIATLPRSGSTLLGMMLNNHPDIFHIGESSYWGKISPDDVMCSCGQIGCSFLHSINERLTNKESVDAIYEFCCCIDKIEEPDKVYHKLSLPSNKQLDLSEENLDRLLGLSCEGLGLITSVFRSVLERDIIVDNTKNIIIAEKLLGVGGWKVILLTRDPRGVYVSSKNAGIRKGVSRPVSMKIPVLLNFAQKALGIIDSERVLHVRYEDLCLNPELELSRICDFLGIIFSSSMISFKDDKGHTLMGNRMRYDDNTLISIDESWKTDLTPEEIYAITGCNDLVNFYASLGYYMKRKEWNNEIAKGFII</sequence>
<protein>
    <recommendedName>
        <fullName evidence="3">Sulfotransferase domain-containing protein</fullName>
    </recommendedName>
</protein>
<dbReference type="PANTHER" id="PTHR10704">
    <property type="entry name" value="CARBOHYDRATE SULFOTRANSFERASE"/>
    <property type="match status" value="1"/>
</dbReference>